<dbReference type="SUPFAM" id="SSF52743">
    <property type="entry name" value="Subtilisin-like"/>
    <property type="match status" value="1"/>
</dbReference>
<feature type="domain" description="Peptidase S8/S53" evidence="9">
    <location>
        <begin position="181"/>
        <end position="606"/>
    </location>
</feature>
<dbReference type="PANTHER" id="PTHR10795">
    <property type="entry name" value="PROPROTEIN CONVERTASE SUBTILISIN/KEXIN"/>
    <property type="match status" value="1"/>
</dbReference>
<dbReference type="Gene3D" id="3.50.30.30">
    <property type="match status" value="1"/>
</dbReference>
<keyword evidence="3 7" id="KW-0645">Protease</keyword>
<evidence type="ECO:0000256" key="3">
    <source>
        <dbReference type="ARBA" id="ARBA00022670"/>
    </source>
</evidence>
<dbReference type="InterPro" id="IPR036852">
    <property type="entry name" value="Peptidase_S8/S53_dom_sf"/>
</dbReference>
<dbReference type="Gene3D" id="2.60.40.10">
    <property type="entry name" value="Immunoglobulins"/>
    <property type="match status" value="1"/>
</dbReference>
<keyword evidence="6 7" id="KW-0720">Serine protease</keyword>
<evidence type="ECO:0000256" key="5">
    <source>
        <dbReference type="ARBA" id="ARBA00022801"/>
    </source>
</evidence>
<dbReference type="EMBL" id="JBHSTI010000008">
    <property type="protein sequence ID" value="MFC6239153.1"/>
    <property type="molecule type" value="Genomic_DNA"/>
</dbReference>
<dbReference type="InterPro" id="IPR000209">
    <property type="entry name" value="Peptidase_S8/S53_dom"/>
</dbReference>
<dbReference type="InterPro" id="IPR023827">
    <property type="entry name" value="Peptidase_S8_Asp-AS"/>
</dbReference>
<dbReference type="Proteomes" id="UP001596138">
    <property type="component" value="Unassembled WGS sequence"/>
</dbReference>
<evidence type="ECO:0000256" key="8">
    <source>
        <dbReference type="SAM" id="SignalP"/>
    </source>
</evidence>
<evidence type="ECO:0000256" key="1">
    <source>
        <dbReference type="ARBA" id="ARBA00011073"/>
    </source>
</evidence>
<accession>A0ABW1T549</accession>
<dbReference type="SUPFAM" id="SSF52025">
    <property type="entry name" value="PA domain"/>
    <property type="match status" value="1"/>
</dbReference>
<feature type="active site" description="Charge relay system" evidence="7">
    <location>
        <position position="244"/>
    </location>
</feature>
<proteinExistence type="inferred from homology"/>
<dbReference type="InterPro" id="IPR015500">
    <property type="entry name" value="Peptidase_S8_subtilisin-rel"/>
</dbReference>
<feature type="domain" description="PA" evidence="10">
    <location>
        <begin position="420"/>
        <end position="496"/>
    </location>
</feature>
<evidence type="ECO:0000256" key="7">
    <source>
        <dbReference type="PROSITE-ProRule" id="PRU01240"/>
    </source>
</evidence>
<dbReference type="Pfam" id="PF00082">
    <property type="entry name" value="Peptidase_S8"/>
    <property type="match status" value="1"/>
</dbReference>
<keyword evidence="2" id="KW-0964">Secreted</keyword>
<feature type="active site" description="Charge relay system" evidence="7">
    <location>
        <position position="570"/>
    </location>
</feature>
<reference evidence="12" key="1">
    <citation type="journal article" date="2019" name="Int. J. Syst. Evol. Microbiol.">
        <title>The Global Catalogue of Microorganisms (GCM) 10K type strain sequencing project: providing services to taxonomists for standard genome sequencing and annotation.</title>
        <authorList>
            <consortium name="The Broad Institute Genomics Platform"/>
            <consortium name="The Broad Institute Genome Sequencing Center for Infectious Disease"/>
            <person name="Wu L."/>
            <person name="Ma J."/>
        </authorList>
    </citation>
    <scope>NUCLEOTIDE SEQUENCE [LARGE SCALE GENOMIC DNA]</scope>
    <source>
        <strain evidence="12">CGMCC 4.7317</strain>
    </source>
</reference>
<dbReference type="PROSITE" id="PS00136">
    <property type="entry name" value="SUBTILASE_ASP"/>
    <property type="match status" value="1"/>
</dbReference>
<evidence type="ECO:0000259" key="9">
    <source>
        <dbReference type="Pfam" id="PF00082"/>
    </source>
</evidence>
<dbReference type="Pfam" id="PF02225">
    <property type="entry name" value="PA"/>
    <property type="match status" value="1"/>
</dbReference>
<comment type="caution">
    <text evidence="11">The sequence shown here is derived from an EMBL/GenBank/DDBJ whole genome shotgun (WGS) entry which is preliminary data.</text>
</comment>
<dbReference type="PRINTS" id="PR00723">
    <property type="entry name" value="SUBTILISIN"/>
</dbReference>
<feature type="active site" description="Charge relay system" evidence="7">
    <location>
        <position position="190"/>
    </location>
</feature>
<dbReference type="InterPro" id="IPR013783">
    <property type="entry name" value="Ig-like_fold"/>
</dbReference>
<evidence type="ECO:0000256" key="4">
    <source>
        <dbReference type="ARBA" id="ARBA00022729"/>
    </source>
</evidence>
<keyword evidence="4 8" id="KW-0732">Signal</keyword>
<dbReference type="InterPro" id="IPR046450">
    <property type="entry name" value="PA_dom_sf"/>
</dbReference>
<dbReference type="PROSITE" id="PS51892">
    <property type="entry name" value="SUBTILASE"/>
    <property type="match status" value="1"/>
</dbReference>
<feature type="chain" id="PRO_5046557513" evidence="8">
    <location>
        <begin position="39"/>
        <end position="742"/>
    </location>
</feature>
<evidence type="ECO:0000256" key="6">
    <source>
        <dbReference type="ARBA" id="ARBA00022825"/>
    </source>
</evidence>
<comment type="similarity">
    <text evidence="1 7">Belongs to the peptidase S8 family.</text>
</comment>
<gene>
    <name evidence="11" type="ORF">ACFQGU_14820</name>
</gene>
<keyword evidence="12" id="KW-1185">Reference proteome</keyword>
<organism evidence="11 12">
    <name type="scientific">Longivirga aurantiaca</name>
    <dbReference type="NCBI Taxonomy" id="1837743"/>
    <lineage>
        <taxon>Bacteria</taxon>
        <taxon>Bacillati</taxon>
        <taxon>Actinomycetota</taxon>
        <taxon>Actinomycetes</taxon>
        <taxon>Sporichthyales</taxon>
        <taxon>Sporichthyaceae</taxon>
        <taxon>Longivirga</taxon>
    </lineage>
</organism>
<protein>
    <submittedName>
        <fullName evidence="11">S8 family serine peptidase</fullName>
    </submittedName>
</protein>
<keyword evidence="5 7" id="KW-0378">Hydrolase</keyword>
<name>A0ABW1T549_9ACTN</name>
<dbReference type="InterPro" id="IPR045051">
    <property type="entry name" value="SBT"/>
</dbReference>
<dbReference type="RefSeq" id="WP_386767976.1">
    <property type="nucleotide sequence ID" value="NZ_JBHSTI010000008.1"/>
</dbReference>
<feature type="signal peptide" evidence="8">
    <location>
        <begin position="1"/>
        <end position="38"/>
    </location>
</feature>
<evidence type="ECO:0000313" key="11">
    <source>
        <dbReference type="EMBL" id="MFC6239153.1"/>
    </source>
</evidence>
<dbReference type="InterPro" id="IPR003137">
    <property type="entry name" value="PA_domain"/>
</dbReference>
<evidence type="ECO:0000259" key="10">
    <source>
        <dbReference type="Pfam" id="PF02225"/>
    </source>
</evidence>
<dbReference type="Gene3D" id="3.40.50.200">
    <property type="entry name" value="Peptidase S8/S53 domain"/>
    <property type="match status" value="1"/>
</dbReference>
<sequence length="742" mass="74102">MLRTTTTARRAAAAATAASALVVALTVAPLAATLPAGATPLNDATASKTTVDTSRAIVQLTMAPLATAAKTKPAKGKKIDFNNSTTKAYRALLSKARNDYKAWLRTNVPGASVTGEFDIALNAVAVKLNGASLKQISATSMVAQAQYEGVYYPTAASIADPDLALINATAGWGTNGAAGAGRNVKVAIVDSGIDQTHPCFSDAGYPGQTQLGDKKYTNNKVIVARVFNMKLNQNGFDAQGVGDHGTHVAGTVACNYQTPVTVDGVAVPYKMSGVAPAALLGNYNVFPGDVESARSEDILNALEAAYADGMDVANMSLGGDAHGIQDLLTIAVDNLDRANMVVAVSAGNEGPGPFTLGSPGSAERALTAGASAVPHFVGATLTVATAAQPFLVAAGDFPTVAADLGAPLGVVTGTTNGFSDACAALPAGSLTGKIAVVSRGACTFTTKVRSAQNAGAVAVIVVNNVAGDPTAMAADGTTPEPTIPAYMVGGSYGAALLALDGKAATIGAQLGYQLTSNANVMAGFSSQGPVDVSLRAKPDVVAPGVNVLSSIPMADCEDATGCFAFFSGTSMASPHLAGSAAVVRGQHPTWSAEQVRSAIVNTATQGVLKDYKTATVTNDVLVVGAGLENLDAAVDAPAVLGPVSAAFGGIPAGSGQARSTTMTITNTTGSSKTFALSVSDQPAGVTYAVSASSVTLAAGASATFTVTATAAKAAPAGFKQGFLRVKVGGTEVAHAVLLTVTK</sequence>
<evidence type="ECO:0000313" key="12">
    <source>
        <dbReference type="Proteomes" id="UP001596138"/>
    </source>
</evidence>
<evidence type="ECO:0000256" key="2">
    <source>
        <dbReference type="ARBA" id="ARBA00022525"/>
    </source>
</evidence>